<dbReference type="PROSITE" id="PS50887">
    <property type="entry name" value="GGDEF"/>
    <property type="match status" value="1"/>
</dbReference>
<dbReference type="EMBL" id="JBGORX010000001">
    <property type="protein sequence ID" value="MFJ1267671.1"/>
    <property type="molecule type" value="Genomic_DNA"/>
</dbReference>
<dbReference type="NCBIfam" id="TIGR00254">
    <property type="entry name" value="GGDEF"/>
    <property type="match status" value="1"/>
</dbReference>
<dbReference type="CDD" id="cd01948">
    <property type="entry name" value="EAL"/>
    <property type="match status" value="1"/>
</dbReference>
<evidence type="ECO:0000313" key="5">
    <source>
        <dbReference type="EMBL" id="MFJ1267671.1"/>
    </source>
</evidence>
<dbReference type="SMART" id="SM00267">
    <property type="entry name" value="GGDEF"/>
    <property type="match status" value="1"/>
</dbReference>
<dbReference type="Pfam" id="PF00563">
    <property type="entry name" value="EAL"/>
    <property type="match status" value="1"/>
</dbReference>
<sequence>MNQQIDFRILIIDDNPAIHQDFQKILKTEHSNAHLNKLNQLIFGEEIAPESDLSSNSLPNFQIDCASQGSEGIQCIQQALNEGEPYALAFVDIRMPPGLDGVQTITKIWALDPEIQIVICTAYSDYSWEDTVNALGLRDNLLILKKPFDSVAVRQLACSLTKKWRLMQESKNRQELLEQTVKDRTDSLQQTLSMLEHQATHDSLTNLPNRVLLVERVEQEIVRAQENNSSFIMVFIDLDRFKLINDSFNHETGDTLLKIVAERLSSITRREDMIARLSGDEFIFIAVPSETAHMENGAYVAERILATLNKTLKIGQRELMISASLGISVYPQDGTTVEELLRHADLAMYRAKALGGNQFQLYDSELQEKCVARLEKETDLRQALIENEFFIEYQPQYDTKHQMLIGIEALIRWNHPEHGIRLPMDFIPLAEDTGLIVPIGEWLIRTACKQNKAWQDKGLTPLPIAVNIATKQFMQPNFIAMIKTILTETRLEAKYLEVEITENVLINSNSVIHAIRQLKQMGVNIVLDDFGTGNSGFNHLHHLPIDQLKIDQSFVQNINNSRSDEIIIQAIINMANSLKLDVVAEGIETLGQLKFLESHSCYKVQGFYFNQPMSANQLEQLILSFPDNIPSM</sequence>
<comment type="caution">
    <text evidence="5">The sequence shown here is derived from an EMBL/GenBank/DDBJ whole genome shotgun (WGS) entry which is preliminary data.</text>
</comment>
<dbReference type="Gene3D" id="3.40.50.2300">
    <property type="match status" value="1"/>
</dbReference>
<evidence type="ECO:0000259" key="2">
    <source>
        <dbReference type="PROSITE" id="PS50110"/>
    </source>
</evidence>
<feature type="modified residue" description="4-aspartylphosphate" evidence="1">
    <location>
        <position position="92"/>
    </location>
</feature>
<proteinExistence type="predicted"/>
<dbReference type="InterPro" id="IPR001633">
    <property type="entry name" value="EAL_dom"/>
</dbReference>
<dbReference type="SMART" id="SM00052">
    <property type="entry name" value="EAL"/>
    <property type="match status" value="1"/>
</dbReference>
<dbReference type="Pfam" id="PF00990">
    <property type="entry name" value="GGDEF"/>
    <property type="match status" value="1"/>
</dbReference>
<keyword evidence="6" id="KW-1185">Reference proteome</keyword>
<dbReference type="InterPro" id="IPR029787">
    <property type="entry name" value="Nucleotide_cyclase"/>
</dbReference>
<keyword evidence="1" id="KW-0597">Phosphoprotein</keyword>
<feature type="domain" description="EAL" evidence="3">
    <location>
        <begin position="373"/>
        <end position="626"/>
    </location>
</feature>
<dbReference type="InterPro" id="IPR035919">
    <property type="entry name" value="EAL_sf"/>
</dbReference>
<evidence type="ECO:0000256" key="1">
    <source>
        <dbReference type="PROSITE-ProRule" id="PRU00169"/>
    </source>
</evidence>
<feature type="domain" description="GGDEF" evidence="4">
    <location>
        <begin position="229"/>
        <end position="364"/>
    </location>
</feature>
<dbReference type="PANTHER" id="PTHR44757">
    <property type="entry name" value="DIGUANYLATE CYCLASE DGCP"/>
    <property type="match status" value="1"/>
</dbReference>
<organism evidence="5 6">
    <name type="scientific">Legionella lytica</name>
    <dbReference type="NCBI Taxonomy" id="96232"/>
    <lineage>
        <taxon>Bacteria</taxon>
        <taxon>Pseudomonadati</taxon>
        <taxon>Pseudomonadota</taxon>
        <taxon>Gammaproteobacteria</taxon>
        <taxon>Legionellales</taxon>
        <taxon>Legionellaceae</taxon>
        <taxon>Legionella</taxon>
    </lineage>
</organism>
<dbReference type="CDD" id="cd01949">
    <property type="entry name" value="GGDEF"/>
    <property type="match status" value="1"/>
</dbReference>
<dbReference type="Gene3D" id="3.20.20.450">
    <property type="entry name" value="EAL domain"/>
    <property type="match status" value="1"/>
</dbReference>
<dbReference type="InterPro" id="IPR043128">
    <property type="entry name" value="Rev_trsase/Diguanyl_cyclase"/>
</dbReference>
<name>A0ABW8D742_9GAMM</name>
<dbReference type="PROSITE" id="PS50883">
    <property type="entry name" value="EAL"/>
    <property type="match status" value="1"/>
</dbReference>
<evidence type="ECO:0000313" key="6">
    <source>
        <dbReference type="Proteomes" id="UP001615550"/>
    </source>
</evidence>
<protein>
    <submittedName>
        <fullName evidence="5">EAL domain-containing protein</fullName>
    </submittedName>
</protein>
<reference evidence="5 6" key="1">
    <citation type="submission" date="2024-08" db="EMBL/GenBank/DDBJ databases">
        <title>Draft Genome Sequence of Legionella lytica strain DSB2004, Isolated From a Fire Sprinkler System.</title>
        <authorList>
            <person name="Everhart A.D."/>
            <person name="Kidane D.T."/>
            <person name="Farone A.L."/>
            <person name="Farone M.B."/>
        </authorList>
    </citation>
    <scope>NUCLEOTIDE SEQUENCE [LARGE SCALE GENOMIC DNA]</scope>
    <source>
        <strain evidence="5 6">DSB2004</strain>
    </source>
</reference>
<dbReference type="PROSITE" id="PS50110">
    <property type="entry name" value="RESPONSE_REGULATORY"/>
    <property type="match status" value="1"/>
</dbReference>
<dbReference type="PANTHER" id="PTHR44757:SF2">
    <property type="entry name" value="BIOFILM ARCHITECTURE MAINTENANCE PROTEIN MBAA"/>
    <property type="match status" value="1"/>
</dbReference>
<dbReference type="SUPFAM" id="SSF141868">
    <property type="entry name" value="EAL domain-like"/>
    <property type="match status" value="1"/>
</dbReference>
<dbReference type="RefSeq" id="WP_400186412.1">
    <property type="nucleotide sequence ID" value="NZ_JBGORX010000001.1"/>
</dbReference>
<dbReference type="SUPFAM" id="SSF55073">
    <property type="entry name" value="Nucleotide cyclase"/>
    <property type="match status" value="1"/>
</dbReference>
<dbReference type="InterPro" id="IPR011006">
    <property type="entry name" value="CheY-like_superfamily"/>
</dbReference>
<dbReference type="InterPro" id="IPR052155">
    <property type="entry name" value="Biofilm_reg_signaling"/>
</dbReference>
<dbReference type="InterPro" id="IPR000160">
    <property type="entry name" value="GGDEF_dom"/>
</dbReference>
<feature type="domain" description="Response regulatory" evidence="2">
    <location>
        <begin position="8"/>
        <end position="161"/>
    </location>
</feature>
<dbReference type="Gene3D" id="3.30.70.270">
    <property type="match status" value="1"/>
</dbReference>
<dbReference type="Proteomes" id="UP001615550">
    <property type="component" value="Unassembled WGS sequence"/>
</dbReference>
<gene>
    <name evidence="5" type="ORF">ACD661_03750</name>
</gene>
<dbReference type="InterPro" id="IPR001789">
    <property type="entry name" value="Sig_transdc_resp-reg_receiver"/>
</dbReference>
<evidence type="ECO:0000259" key="3">
    <source>
        <dbReference type="PROSITE" id="PS50883"/>
    </source>
</evidence>
<accession>A0ABW8D742</accession>
<dbReference type="SUPFAM" id="SSF52172">
    <property type="entry name" value="CheY-like"/>
    <property type="match status" value="1"/>
</dbReference>
<evidence type="ECO:0000259" key="4">
    <source>
        <dbReference type="PROSITE" id="PS50887"/>
    </source>
</evidence>